<comment type="caution">
    <text evidence="1">The sequence shown here is derived from an EMBL/GenBank/DDBJ whole genome shotgun (WGS) entry which is preliminary data.</text>
</comment>
<reference evidence="1 2" key="1">
    <citation type="submission" date="2024-02" db="EMBL/GenBank/DDBJ databases">
        <title>Deinococcus xinjiangensis NBRC 107630.</title>
        <authorList>
            <person name="Ichikawa N."/>
            <person name="Katano-Makiyama Y."/>
            <person name="Hidaka K."/>
        </authorList>
    </citation>
    <scope>NUCLEOTIDE SEQUENCE [LARGE SCALE GENOMIC DNA]</scope>
    <source>
        <strain evidence="1 2">NBRC 107630</strain>
    </source>
</reference>
<keyword evidence="2" id="KW-1185">Reference proteome</keyword>
<dbReference type="Proteomes" id="UP001458946">
    <property type="component" value="Unassembled WGS sequence"/>
</dbReference>
<proteinExistence type="predicted"/>
<sequence>MITGSLIGKVTTRPQAIGRAGQVFNISTGECQLAVLVTHELASKAMRQLECGKTVFLRVDHIADGHLHVCALEVLQNGTSLWNTFTVCGEVAAWPTAEPQVEVQLAVDTMNLVLRTHDKSSGLGAVAPQDQVQAWGHLRCEGDEFILEADHLERVQP</sequence>
<evidence type="ECO:0000313" key="1">
    <source>
        <dbReference type="EMBL" id="GAA5501021.1"/>
    </source>
</evidence>
<dbReference type="EMBL" id="BAABRN010000006">
    <property type="protein sequence ID" value="GAA5501021.1"/>
    <property type="molecule type" value="Genomic_DNA"/>
</dbReference>
<gene>
    <name evidence="1" type="ORF">Dxin01_00752</name>
</gene>
<protein>
    <submittedName>
        <fullName evidence="1">Uncharacterized protein</fullName>
    </submittedName>
</protein>
<organism evidence="1 2">
    <name type="scientific">Deinococcus xinjiangensis</name>
    <dbReference type="NCBI Taxonomy" id="457454"/>
    <lineage>
        <taxon>Bacteria</taxon>
        <taxon>Thermotogati</taxon>
        <taxon>Deinococcota</taxon>
        <taxon>Deinococci</taxon>
        <taxon>Deinococcales</taxon>
        <taxon>Deinococcaceae</taxon>
        <taxon>Deinococcus</taxon>
    </lineage>
</organism>
<evidence type="ECO:0000313" key="2">
    <source>
        <dbReference type="Proteomes" id="UP001458946"/>
    </source>
</evidence>
<dbReference type="RefSeq" id="WP_353540995.1">
    <property type="nucleotide sequence ID" value="NZ_BAABRN010000006.1"/>
</dbReference>
<name>A0ABP9V8S5_9DEIO</name>
<accession>A0ABP9V8S5</accession>